<dbReference type="EMBL" id="LAZR01067385">
    <property type="protein sequence ID" value="KKK51690.1"/>
    <property type="molecule type" value="Genomic_DNA"/>
</dbReference>
<protein>
    <submittedName>
        <fullName evidence="1">Uncharacterized protein</fullName>
    </submittedName>
</protein>
<name>A0A0F8WTP3_9ZZZZ</name>
<organism evidence="1">
    <name type="scientific">marine sediment metagenome</name>
    <dbReference type="NCBI Taxonomy" id="412755"/>
    <lineage>
        <taxon>unclassified sequences</taxon>
        <taxon>metagenomes</taxon>
        <taxon>ecological metagenomes</taxon>
    </lineage>
</organism>
<evidence type="ECO:0000313" key="1">
    <source>
        <dbReference type="EMBL" id="KKK51690.1"/>
    </source>
</evidence>
<dbReference type="InterPro" id="IPR011042">
    <property type="entry name" value="6-blade_b-propeller_TolB-like"/>
</dbReference>
<comment type="caution">
    <text evidence="1">The sequence shown here is derived from an EMBL/GenBank/DDBJ whole genome shotgun (WGS) entry which is preliminary data.</text>
</comment>
<feature type="non-terminal residue" evidence="1">
    <location>
        <position position="296"/>
    </location>
</feature>
<dbReference type="Gene3D" id="2.120.10.30">
    <property type="entry name" value="TolB, C-terminal domain"/>
    <property type="match status" value="1"/>
</dbReference>
<proteinExistence type="predicted"/>
<accession>A0A0F8WTP3</accession>
<gene>
    <name evidence="1" type="ORF">LCGC14_3112420</name>
</gene>
<dbReference type="AlphaFoldDB" id="A0A0F8WTP3"/>
<reference evidence="1" key="1">
    <citation type="journal article" date="2015" name="Nature">
        <title>Complex archaea that bridge the gap between prokaryotes and eukaryotes.</title>
        <authorList>
            <person name="Spang A."/>
            <person name="Saw J.H."/>
            <person name="Jorgensen S.L."/>
            <person name="Zaremba-Niedzwiedzka K."/>
            <person name="Martijn J."/>
            <person name="Lind A.E."/>
            <person name="van Eijk R."/>
            <person name="Schleper C."/>
            <person name="Guy L."/>
            <person name="Ettema T.J."/>
        </authorList>
    </citation>
    <scope>NUCLEOTIDE SEQUENCE</scope>
</reference>
<dbReference type="SUPFAM" id="SSF101898">
    <property type="entry name" value="NHL repeat"/>
    <property type="match status" value="1"/>
</dbReference>
<sequence>MERLGVQGRTFYRPQDGGVGLLGSRVDMFGPDGKIKRRNLIDGLGYGDCGLGVDAAGNIYVGANIRPADQPLPKAFMGQVPAKGWLWWKSPKKRPVPWRYTYCNAYLFHGGSVLKFGPAGGALYGHPFERKLAPGAVKPDVFSVEKAPAGATSYRSSYLGREIKVVGALWRFAGYGIVPGSSDGLRPDPGCVCFTSRLAVDPFGRVFAPNVLRFGVEVLDTNGNRIMRVGRYGNCDESASAEAAGADPGQIAFAWPAFVSVAEGKLYVSDSGNRRVMVIRMDPTDSAECPVPAPPG</sequence>